<protein>
    <submittedName>
        <fullName evidence="1">Uncharacterized protein</fullName>
    </submittedName>
</protein>
<organism evidence="1 2">
    <name type="scientific">Xyrichtys novacula</name>
    <name type="common">Pearly razorfish</name>
    <name type="synonym">Hemipteronotus novacula</name>
    <dbReference type="NCBI Taxonomy" id="13765"/>
    <lineage>
        <taxon>Eukaryota</taxon>
        <taxon>Metazoa</taxon>
        <taxon>Chordata</taxon>
        <taxon>Craniata</taxon>
        <taxon>Vertebrata</taxon>
        <taxon>Euteleostomi</taxon>
        <taxon>Actinopterygii</taxon>
        <taxon>Neopterygii</taxon>
        <taxon>Teleostei</taxon>
        <taxon>Neoteleostei</taxon>
        <taxon>Acanthomorphata</taxon>
        <taxon>Eupercaria</taxon>
        <taxon>Labriformes</taxon>
        <taxon>Labridae</taxon>
        <taxon>Xyrichtys</taxon>
    </lineage>
</organism>
<proteinExistence type="predicted"/>
<gene>
    <name evidence="1" type="ORF">XNOV1_A043290</name>
</gene>
<accession>A0AAV1H3Q5</accession>
<reference evidence="1" key="1">
    <citation type="submission" date="2023-08" db="EMBL/GenBank/DDBJ databases">
        <authorList>
            <person name="Alioto T."/>
            <person name="Alioto T."/>
            <person name="Gomez Garrido J."/>
        </authorList>
    </citation>
    <scope>NUCLEOTIDE SEQUENCE</scope>
</reference>
<keyword evidence="2" id="KW-1185">Reference proteome</keyword>
<name>A0AAV1H3Q5_XYRNO</name>
<evidence type="ECO:0000313" key="1">
    <source>
        <dbReference type="EMBL" id="CAJ1080662.1"/>
    </source>
</evidence>
<dbReference type="Proteomes" id="UP001178508">
    <property type="component" value="Chromosome 19"/>
</dbReference>
<dbReference type="AlphaFoldDB" id="A0AAV1H3Q5"/>
<sequence length="120" mass="13719">MKQISQLSVRQEGQQELWMFLPHAVNPVLPSRSHDWKRETKLRTRNGIEEVIRALKSVAYTPTANKSTHTHKHTHTNKHVTHYRVDSAFPLLPQCRAAGVITAGRQRVSTVTSPVVHERL</sequence>
<evidence type="ECO:0000313" key="2">
    <source>
        <dbReference type="Proteomes" id="UP001178508"/>
    </source>
</evidence>
<dbReference type="EMBL" id="OY660882">
    <property type="protein sequence ID" value="CAJ1080662.1"/>
    <property type="molecule type" value="Genomic_DNA"/>
</dbReference>